<dbReference type="OrthoDB" id="10438660at2759"/>
<dbReference type="InParanoid" id="A0A2P5EKF2"/>
<evidence type="ECO:0000313" key="1">
    <source>
        <dbReference type="EMBL" id="PON86048.1"/>
    </source>
</evidence>
<comment type="caution">
    <text evidence="1">The sequence shown here is derived from an EMBL/GenBank/DDBJ whole genome shotgun (WGS) entry which is preliminary data.</text>
</comment>
<dbReference type="Proteomes" id="UP000237000">
    <property type="component" value="Unassembled WGS sequence"/>
</dbReference>
<name>A0A2P5EKF2_TREOI</name>
<dbReference type="EMBL" id="JXTC01000137">
    <property type="protein sequence ID" value="PON86048.1"/>
    <property type="molecule type" value="Genomic_DNA"/>
</dbReference>
<keyword evidence="2" id="KW-1185">Reference proteome</keyword>
<proteinExistence type="predicted"/>
<reference evidence="2" key="1">
    <citation type="submission" date="2016-06" db="EMBL/GenBank/DDBJ databases">
        <title>Parallel loss of symbiosis genes in relatives of nitrogen-fixing non-legume Parasponia.</title>
        <authorList>
            <person name="Van Velzen R."/>
            <person name="Holmer R."/>
            <person name="Bu F."/>
            <person name="Rutten L."/>
            <person name="Van Zeijl A."/>
            <person name="Liu W."/>
            <person name="Santuari L."/>
            <person name="Cao Q."/>
            <person name="Sharma T."/>
            <person name="Shen D."/>
            <person name="Roswanjaya Y."/>
            <person name="Wardhani T."/>
            <person name="Kalhor M.S."/>
            <person name="Jansen J."/>
            <person name="Van den Hoogen J."/>
            <person name="Gungor B."/>
            <person name="Hartog M."/>
            <person name="Hontelez J."/>
            <person name="Verver J."/>
            <person name="Yang W.-C."/>
            <person name="Schijlen E."/>
            <person name="Repin R."/>
            <person name="Schilthuizen M."/>
            <person name="Schranz E."/>
            <person name="Heidstra R."/>
            <person name="Miyata K."/>
            <person name="Fedorova E."/>
            <person name="Kohlen W."/>
            <person name="Bisseling T."/>
            <person name="Smit S."/>
            <person name="Geurts R."/>
        </authorList>
    </citation>
    <scope>NUCLEOTIDE SEQUENCE [LARGE SCALE GENOMIC DNA]</scope>
    <source>
        <strain evidence="2">cv. RG33-2</strain>
    </source>
</reference>
<organism evidence="1 2">
    <name type="scientific">Trema orientale</name>
    <name type="common">Charcoal tree</name>
    <name type="synonym">Celtis orientalis</name>
    <dbReference type="NCBI Taxonomy" id="63057"/>
    <lineage>
        <taxon>Eukaryota</taxon>
        <taxon>Viridiplantae</taxon>
        <taxon>Streptophyta</taxon>
        <taxon>Embryophyta</taxon>
        <taxon>Tracheophyta</taxon>
        <taxon>Spermatophyta</taxon>
        <taxon>Magnoliopsida</taxon>
        <taxon>eudicotyledons</taxon>
        <taxon>Gunneridae</taxon>
        <taxon>Pentapetalae</taxon>
        <taxon>rosids</taxon>
        <taxon>fabids</taxon>
        <taxon>Rosales</taxon>
        <taxon>Cannabaceae</taxon>
        <taxon>Trema</taxon>
    </lineage>
</organism>
<accession>A0A2P5EKF2</accession>
<protein>
    <submittedName>
        <fullName evidence="1">Uncharacterized protein</fullName>
    </submittedName>
</protein>
<sequence length="98" mass="10916">MSKSRTICRHTLGTSALLNMTSRHPYFQTVDSTRVLTYYHHSACAMSHEASSRGFTDAAGTAGYDGYLPLKLVLASLNGVICHFSPKMDLFLDWLMIK</sequence>
<evidence type="ECO:0000313" key="2">
    <source>
        <dbReference type="Proteomes" id="UP000237000"/>
    </source>
</evidence>
<gene>
    <name evidence="1" type="ORF">TorRG33x02_180980</name>
</gene>
<dbReference type="AlphaFoldDB" id="A0A2P5EKF2"/>